<feature type="domain" description="RAVE complex protein Rav1 C-terminal" evidence="3">
    <location>
        <begin position="756"/>
        <end position="950"/>
    </location>
</feature>
<evidence type="ECO:0000313" key="4">
    <source>
        <dbReference type="EMBL" id="OHT06405.1"/>
    </source>
</evidence>
<evidence type="ECO:0000256" key="1">
    <source>
        <dbReference type="PROSITE-ProRule" id="PRU00221"/>
    </source>
</evidence>
<dbReference type="VEuPathDB" id="TrichDB:TRFO_05611"/>
<protein>
    <recommendedName>
        <fullName evidence="3">RAVE complex protein Rav1 C-terminal domain-containing protein</fullName>
    </recommendedName>
</protein>
<name>A0A1J4KAC6_9EUKA</name>
<dbReference type="GO" id="GO:0007035">
    <property type="term" value="P:vacuolar acidification"/>
    <property type="evidence" value="ECO:0007669"/>
    <property type="project" value="TreeGrafter"/>
</dbReference>
<dbReference type="SUPFAM" id="SSF50978">
    <property type="entry name" value="WD40 repeat-like"/>
    <property type="match status" value="2"/>
</dbReference>
<dbReference type="InterPro" id="IPR022033">
    <property type="entry name" value="Rav1p_C"/>
</dbReference>
<dbReference type="Proteomes" id="UP000179807">
    <property type="component" value="Unassembled WGS sequence"/>
</dbReference>
<dbReference type="InterPro" id="IPR036322">
    <property type="entry name" value="WD40_repeat_dom_sf"/>
</dbReference>
<keyword evidence="1" id="KW-0853">WD repeat</keyword>
<dbReference type="SMART" id="SM00320">
    <property type="entry name" value="WD40"/>
    <property type="match status" value="7"/>
</dbReference>
<gene>
    <name evidence="4" type="ORF">TRFO_05611</name>
</gene>
<feature type="compositionally biased region" description="Low complexity" evidence="2">
    <location>
        <begin position="1275"/>
        <end position="1294"/>
    </location>
</feature>
<dbReference type="PROSITE" id="PS50294">
    <property type="entry name" value="WD_REPEATS_REGION"/>
    <property type="match status" value="1"/>
</dbReference>
<dbReference type="RefSeq" id="XP_068359541.1">
    <property type="nucleotide sequence ID" value="XM_068492596.1"/>
</dbReference>
<organism evidence="4 5">
    <name type="scientific">Tritrichomonas foetus</name>
    <dbReference type="NCBI Taxonomy" id="1144522"/>
    <lineage>
        <taxon>Eukaryota</taxon>
        <taxon>Metamonada</taxon>
        <taxon>Parabasalia</taxon>
        <taxon>Tritrichomonadida</taxon>
        <taxon>Tritrichomonadidae</taxon>
        <taxon>Tritrichomonas</taxon>
    </lineage>
</organism>
<dbReference type="InterPro" id="IPR001680">
    <property type="entry name" value="WD40_rpt"/>
</dbReference>
<feature type="region of interest" description="Disordered" evidence="2">
    <location>
        <begin position="610"/>
        <end position="638"/>
    </location>
</feature>
<dbReference type="PROSITE" id="PS50082">
    <property type="entry name" value="WD_REPEATS_2"/>
    <property type="match status" value="1"/>
</dbReference>
<feature type="region of interest" description="Disordered" evidence="2">
    <location>
        <begin position="1252"/>
        <end position="1309"/>
    </location>
</feature>
<dbReference type="Pfam" id="PF12234">
    <property type="entry name" value="Rav1p_C"/>
    <property type="match status" value="1"/>
</dbReference>
<feature type="compositionally biased region" description="Polar residues" evidence="2">
    <location>
        <begin position="1252"/>
        <end position="1265"/>
    </location>
</feature>
<accession>A0A1J4KAC6</accession>
<proteinExistence type="predicted"/>
<evidence type="ECO:0000313" key="5">
    <source>
        <dbReference type="Proteomes" id="UP000179807"/>
    </source>
</evidence>
<evidence type="ECO:0000259" key="3">
    <source>
        <dbReference type="Pfam" id="PF12234"/>
    </source>
</evidence>
<evidence type="ECO:0000256" key="2">
    <source>
        <dbReference type="SAM" id="MobiDB-lite"/>
    </source>
</evidence>
<dbReference type="Pfam" id="PF00400">
    <property type="entry name" value="WD40"/>
    <property type="match status" value="1"/>
</dbReference>
<feature type="repeat" description="WD" evidence="1">
    <location>
        <begin position="188"/>
        <end position="219"/>
    </location>
</feature>
<dbReference type="PANTHER" id="PTHR13950">
    <property type="entry name" value="RABCONNECTIN-RELATED"/>
    <property type="match status" value="1"/>
</dbReference>
<dbReference type="GeneID" id="94827300"/>
<dbReference type="GO" id="GO:0043291">
    <property type="term" value="C:RAVE complex"/>
    <property type="evidence" value="ECO:0007669"/>
    <property type="project" value="TreeGrafter"/>
</dbReference>
<dbReference type="OrthoDB" id="342131at2759"/>
<feature type="compositionally biased region" description="Acidic residues" evidence="2">
    <location>
        <begin position="1093"/>
        <end position="1118"/>
    </location>
</feature>
<comment type="caution">
    <text evidence="4">The sequence shown here is derived from an EMBL/GenBank/DDBJ whole genome shotgun (WGS) entry which is preliminary data.</text>
</comment>
<sequence length="1837" mass="209103">MLLTSPHDLDVTDSLGFSYPLNYEYPNSITFSGVQSGLLVAYGSDNLIVVLIEGKHITAILKGHEHTVCSVSFDVRGPHIVSCDISAMCYFWYYQDSKWQNTGSVQLMSPFTSASWYSARREFCISCKEGLFKINLIDIKNFKEQSQRLCKQSCFCTFNFDGTLLASHNKKTTVSIFMFTSNPYLTQVVRHPSPVVSLDFHPSLPAFLTITKDNVLRIWRQSVLSTFACTSALKVPFLGYFVRQPTFFSENSMFGPTKPAKIRFLSNSTTEKIDPLLVDENGRILFKKNNPFINMKEEKDFGFRAVYKTNLGTESIVVNKNKITIYTKQSKRVFYLHTADIKDTEFAEDSFWLYTLDKINTLIIWPIFNPYQESQLISENAKLAVWKNSNNLIYLEESKLKNYDAQNKVYSDFEFPDLENCMKLFSNNGEIYAITKEKVISKEKSIEINEFSHLGISKPYNNQFIIAFGNENTNQINVLLCPSMTQINCENRSGDIKAIGVVSLVMFTVMTDEHLEFWSYRNERFECVNKIFLAGMKGLYCDSTSIGGRIICFNDTRLFSIDNGVVPLYQSPDITNVTVSSVGHIVVFTGKHFHVFPSWCITKHYNDISNDRSKDEHKDKTDKNDSKTDPNNETANKEVINKEEMILMMLKKAEQTTMIGQLPPDIKYLIKLTEQSPINYMISPLTYANPPEGIVHTVQATLFHLLECRNINNLANCTPEQIPAIPNQYTIPTALSFPDDFHNQEYKGLIYQLTQIKEDIDMFGYRYLLAIKENAWPPSYFALWLSFSQKQSQVVEHLSTYIDTNMLSKFYIPASIHQHSVLVSLVQHALQNMWVAVQKVENVAILYAALGQTQAIAKLFSAINEDQKSDFFNKNFKIERFRKSAIKNAYSSLSHGNFEMAATLFFVAGDIKLCINVITTKLRDPMLALLVLRLLTKSNFNSELMQEFLTTVDWNDDHIPVLISNLIKDDNVPNLLENMLLDKVTVKNITAFGDRRITLFELYYNITKKKDIVARLTMNLNQDGLAPLSNYIYGLIECPFETFRAIDPLDTQIDEIIQKEESEGDEPAISIDEITADLKIEQVKTFDFGGGGDDWDEDDIDDEWSDESDEENNSEAENIEEKAQSEEVIDENNESSKEKETNNTQEVIEPKETDIFEVFLNNLTCSLCSFFDGGRKDENAGEFAMRASSIANAASLLSEERRHILLSLVSYFIDSCTNLFLDSATIPITPQKLFDTVLRFFNVIKKTNKTNEATVHTSNDNSTISHDNEPKETGNGENKANNEENNGEIGNNNENVREKVENKNENVKNVEESIEKTNEEVDDDQIDLKTILKYHNTEFIHSVYNGSIVVSLWTYCQKLLVQLLDETVKPEFIIGESKISEARSFFDVDIASPRFPDSLPELLTRYTCQNSFQAASLERERHLIMLLIFEQIFKINQRFSPNYNDQFLSILFKRQDSMQRTLLFYEIVLGSPKFIPPPSDVAFHHPLKSSFRSPMKSHEQSEYIDHLSRLIDNEYNENVLVLQKLQEKSLQRQPYPAIFRNGELTINDKTEIKLKHSRIQSIAFMPLNKKLLIAATDSQLIKIDITSQSNPIFSGFDELHGDVFCVLSHPDYNLFAALTPTNILIFDYQQNAPIFNVPSLNSSSKIVCAAFSPNGKKLAVCTSILDIFSFDNCNLDNNPTISRDMKTSISAVEWINSDTSLAVAINNSIVIVNTLTKFNQPIDVKKEWGNVISLSANIRRAKLVFGTKNGYCVITDMKHNFEPNCIITLCVPIVSISNLHELCVVGTEHGDVVVLSTAKPKESHQFETDFKISNVIISEDMFMAAGDSSSLAVWNSC</sequence>
<dbReference type="PANTHER" id="PTHR13950:SF9">
    <property type="entry name" value="RABCONNECTIN-3A"/>
    <property type="match status" value="1"/>
</dbReference>
<feature type="region of interest" description="Disordered" evidence="2">
    <location>
        <begin position="1087"/>
        <end position="1148"/>
    </location>
</feature>
<feature type="compositionally biased region" description="Basic and acidic residues" evidence="2">
    <location>
        <begin position="1295"/>
        <end position="1309"/>
    </location>
</feature>
<dbReference type="InterPro" id="IPR015943">
    <property type="entry name" value="WD40/YVTN_repeat-like_dom_sf"/>
</dbReference>
<dbReference type="EMBL" id="MLAK01000727">
    <property type="protein sequence ID" value="OHT06405.1"/>
    <property type="molecule type" value="Genomic_DNA"/>
</dbReference>
<dbReference type="Gene3D" id="2.130.10.10">
    <property type="entry name" value="YVTN repeat-like/Quinoprotein amine dehydrogenase"/>
    <property type="match status" value="3"/>
</dbReference>
<reference evidence="4" key="1">
    <citation type="submission" date="2016-10" db="EMBL/GenBank/DDBJ databases">
        <authorList>
            <person name="Benchimol M."/>
            <person name="Almeida L.G."/>
            <person name="Vasconcelos A.T."/>
            <person name="Perreira-Neves A."/>
            <person name="Rosa I.A."/>
            <person name="Tasca T."/>
            <person name="Bogo M.R."/>
            <person name="de Souza W."/>
        </authorList>
    </citation>
    <scope>NUCLEOTIDE SEQUENCE [LARGE SCALE GENOMIC DNA]</scope>
    <source>
        <strain evidence="4">K</strain>
    </source>
</reference>
<dbReference type="InterPro" id="IPR052208">
    <property type="entry name" value="DmX-like/RAVE_component"/>
</dbReference>
<keyword evidence="5" id="KW-1185">Reference proteome</keyword>